<name>A0A0W0V8H8_9GAMM</name>
<dbReference type="EMBL" id="LNYJ01000011">
    <property type="protein sequence ID" value="KTD16394.1"/>
    <property type="molecule type" value="Genomic_DNA"/>
</dbReference>
<comment type="caution">
    <text evidence="1">The sequence shown here is derived from an EMBL/GenBank/DDBJ whole genome shotgun (WGS) entry which is preliminary data.</text>
</comment>
<sequence length="80" mass="9436">MTTLDGQLKFRKELKSLTLEELYKKKENLEAYSKDKQQILTAEIIDREKSNQEEYNQEILECAREANIISKKSKKTFHVG</sequence>
<evidence type="ECO:0000313" key="1">
    <source>
        <dbReference type="EMBL" id="KTD16394.1"/>
    </source>
</evidence>
<accession>A0A0W0V8H8</accession>
<organism evidence="1 2">
    <name type="scientific">Legionella jordanis</name>
    <dbReference type="NCBI Taxonomy" id="456"/>
    <lineage>
        <taxon>Bacteria</taxon>
        <taxon>Pseudomonadati</taxon>
        <taxon>Pseudomonadota</taxon>
        <taxon>Gammaproteobacteria</taxon>
        <taxon>Legionellales</taxon>
        <taxon>Legionellaceae</taxon>
        <taxon>Legionella</taxon>
    </lineage>
</organism>
<proteinExistence type="predicted"/>
<dbReference type="RefSeq" id="WP_058470251.1">
    <property type="nucleotide sequence ID" value="NZ_CAAAIC010000004.1"/>
</dbReference>
<protein>
    <submittedName>
        <fullName evidence="1">Uncharacterized protein</fullName>
    </submittedName>
</protein>
<gene>
    <name evidence="1" type="ORF">Ljor_0700</name>
</gene>
<dbReference type="AlphaFoldDB" id="A0A0W0V8H8"/>
<evidence type="ECO:0000313" key="2">
    <source>
        <dbReference type="Proteomes" id="UP000055035"/>
    </source>
</evidence>
<dbReference type="Proteomes" id="UP000055035">
    <property type="component" value="Unassembled WGS sequence"/>
</dbReference>
<reference evidence="1 2" key="1">
    <citation type="submission" date="2015-11" db="EMBL/GenBank/DDBJ databases">
        <title>Genomic analysis of 38 Legionella species identifies large and diverse effector repertoires.</title>
        <authorList>
            <person name="Burstein D."/>
            <person name="Amaro F."/>
            <person name="Zusman T."/>
            <person name="Lifshitz Z."/>
            <person name="Cohen O."/>
            <person name="Gilbert J.A."/>
            <person name="Pupko T."/>
            <person name="Shuman H.A."/>
            <person name="Segal G."/>
        </authorList>
    </citation>
    <scope>NUCLEOTIDE SEQUENCE [LARGE SCALE GENOMIC DNA]</scope>
    <source>
        <strain evidence="1 2">BL-540</strain>
    </source>
</reference>
<keyword evidence="2" id="KW-1185">Reference proteome</keyword>
<dbReference type="PATRIC" id="fig|456.5.peg.741"/>